<organism evidence="7 8">
    <name type="scientific">Hohenbuehelia grisea</name>
    <dbReference type="NCBI Taxonomy" id="104357"/>
    <lineage>
        <taxon>Eukaryota</taxon>
        <taxon>Fungi</taxon>
        <taxon>Dikarya</taxon>
        <taxon>Basidiomycota</taxon>
        <taxon>Agaricomycotina</taxon>
        <taxon>Agaricomycetes</taxon>
        <taxon>Agaricomycetidae</taxon>
        <taxon>Agaricales</taxon>
        <taxon>Pleurotineae</taxon>
        <taxon>Pleurotaceae</taxon>
        <taxon>Hohenbuehelia</taxon>
    </lineage>
</organism>
<dbReference type="PROSITE" id="PS00624">
    <property type="entry name" value="GMC_OXRED_2"/>
    <property type="match status" value="1"/>
</dbReference>
<evidence type="ECO:0000313" key="8">
    <source>
        <dbReference type="Proteomes" id="UP001556367"/>
    </source>
</evidence>
<dbReference type="InterPro" id="IPR000172">
    <property type="entry name" value="GMC_OxRdtase_N"/>
</dbReference>
<keyword evidence="8" id="KW-1185">Reference proteome</keyword>
<comment type="similarity">
    <text evidence="2">Belongs to the GMC oxidoreductase family.</text>
</comment>
<dbReference type="Pfam" id="PF00732">
    <property type="entry name" value="GMC_oxred_N"/>
    <property type="match status" value="1"/>
</dbReference>
<comment type="caution">
    <text evidence="7">The sequence shown here is derived from an EMBL/GenBank/DDBJ whole genome shotgun (WGS) entry which is preliminary data.</text>
</comment>
<gene>
    <name evidence="7" type="ORF">HGRIS_004448</name>
</gene>
<protein>
    <recommendedName>
        <fullName evidence="6">Glucose-methanol-choline oxidoreductase N-terminal domain-containing protein</fullName>
    </recommendedName>
</protein>
<dbReference type="EMBL" id="JASNQZ010000008">
    <property type="protein sequence ID" value="KAL0953193.1"/>
    <property type="molecule type" value="Genomic_DNA"/>
</dbReference>
<dbReference type="SUPFAM" id="SSF54373">
    <property type="entry name" value="FAD-linked reductases, C-terminal domain"/>
    <property type="match status" value="1"/>
</dbReference>
<evidence type="ECO:0000256" key="3">
    <source>
        <dbReference type="ARBA" id="ARBA00022630"/>
    </source>
</evidence>
<keyword evidence="5" id="KW-1133">Transmembrane helix</keyword>
<dbReference type="InterPro" id="IPR007867">
    <property type="entry name" value="GMC_OxRtase_C"/>
</dbReference>
<feature type="transmembrane region" description="Helical" evidence="5">
    <location>
        <begin position="9"/>
        <end position="27"/>
    </location>
</feature>
<dbReference type="Proteomes" id="UP001556367">
    <property type="component" value="Unassembled WGS sequence"/>
</dbReference>
<dbReference type="InterPro" id="IPR012132">
    <property type="entry name" value="GMC_OxRdtase"/>
</dbReference>
<dbReference type="Gene3D" id="3.50.50.60">
    <property type="entry name" value="FAD/NAD(P)-binding domain"/>
    <property type="match status" value="1"/>
</dbReference>
<evidence type="ECO:0000256" key="1">
    <source>
        <dbReference type="ARBA" id="ARBA00001974"/>
    </source>
</evidence>
<evidence type="ECO:0000256" key="4">
    <source>
        <dbReference type="ARBA" id="ARBA00022827"/>
    </source>
</evidence>
<evidence type="ECO:0000256" key="5">
    <source>
        <dbReference type="SAM" id="Phobius"/>
    </source>
</evidence>
<dbReference type="Gene3D" id="3.30.560.10">
    <property type="entry name" value="Glucose Oxidase, domain 3"/>
    <property type="match status" value="1"/>
</dbReference>
<name>A0ABR3JBZ1_9AGAR</name>
<comment type="cofactor">
    <cofactor evidence="1">
        <name>FAD</name>
        <dbReference type="ChEBI" id="CHEBI:57692"/>
    </cofactor>
</comment>
<sequence length="718" mass="77056">MPDSDRNPAALVLTASAGVVATLRYLVLGTPSTNAPTMSRTALLLRLLTGSVGLAAFAVLLRRAISPYPLFPPRRGRRSRRKGAYVKDLASVGALVGGTGVSGVVSEGKDAEAEYDVVIVGGGTSGCVLAARLSEDPNLRVLLLEAGGSGKAILFSRIPSGFSRLFHSEHDYALHTTAQKHAGDKTKFWPRGKMLGGCSSINAQMAQYGAPEDFDEWAKTIGDDSWSWVNLKRYFRKFEAFIPPSEESANPNPTPEKPYTNPKSYKGAAGPMCIGFFNNVSKASFAFVKSCVAAGMPWTPDFTGDAGTLGASRVMTYIDRTGTRVSAETAYLTDTVLDRTNLTVAVHAQVTRILFDQQSEGSNLHEGTAEAAGAGKPEPRAVGVEFAATRDGPRFKAYARKEVVIAAGAVHSPHVLLLSGIGPAAHLATHNIPAIVDLPGVGSNLVDHPIVDFYFRDKYNASVRFMKPSTFAESVQAMAALVRYKLIGTGPLVTNFGESAAFVRSDDPVVFPKEDFAEVLEDSTSGPGAPDLELFCTPLAYKEHGAVSFDIHTFALHVYLVRPTSLGEIRLLSNDAWQNPSIDPNYLATRADVAKLVRGARLCLRLAHTEPLSGRLEHSETRGDLDHALHKASDEELERVIRERVETVYHPACSARMAPKEQGGVVDTQLKVYGVKGLRVCDASVFPFVVSGHTAGACLAIAEKLADEMKAEFRAAAV</sequence>
<keyword evidence="3" id="KW-0285">Flavoprotein</keyword>
<evidence type="ECO:0000259" key="6">
    <source>
        <dbReference type="PROSITE" id="PS00624"/>
    </source>
</evidence>
<dbReference type="PANTHER" id="PTHR11552:SF147">
    <property type="entry name" value="CHOLINE DEHYDROGENASE, MITOCHONDRIAL"/>
    <property type="match status" value="1"/>
</dbReference>
<reference evidence="8" key="1">
    <citation type="submission" date="2024-06" db="EMBL/GenBank/DDBJ databases">
        <title>Multi-omics analyses provide insights into the biosynthesis of the anticancer antibiotic pleurotin in Hohenbuehelia grisea.</title>
        <authorList>
            <person name="Weaver J.A."/>
            <person name="Alberti F."/>
        </authorList>
    </citation>
    <scope>NUCLEOTIDE SEQUENCE [LARGE SCALE GENOMIC DNA]</scope>
    <source>
        <strain evidence="8">T-177</strain>
    </source>
</reference>
<proteinExistence type="inferred from homology"/>
<dbReference type="PANTHER" id="PTHR11552">
    <property type="entry name" value="GLUCOSE-METHANOL-CHOLINE GMC OXIDOREDUCTASE"/>
    <property type="match status" value="1"/>
</dbReference>
<accession>A0ABR3JBZ1</accession>
<evidence type="ECO:0000313" key="7">
    <source>
        <dbReference type="EMBL" id="KAL0953193.1"/>
    </source>
</evidence>
<keyword evidence="5" id="KW-0812">Transmembrane</keyword>
<dbReference type="InterPro" id="IPR036188">
    <property type="entry name" value="FAD/NAD-bd_sf"/>
</dbReference>
<feature type="domain" description="Glucose-methanol-choline oxidoreductase N-terminal" evidence="6">
    <location>
        <begin position="408"/>
        <end position="422"/>
    </location>
</feature>
<keyword evidence="4" id="KW-0274">FAD</keyword>
<dbReference type="Pfam" id="PF05199">
    <property type="entry name" value="GMC_oxred_C"/>
    <property type="match status" value="1"/>
</dbReference>
<dbReference type="SUPFAM" id="SSF51905">
    <property type="entry name" value="FAD/NAD(P)-binding domain"/>
    <property type="match status" value="1"/>
</dbReference>
<keyword evidence="5" id="KW-0472">Membrane</keyword>
<feature type="transmembrane region" description="Helical" evidence="5">
    <location>
        <begin position="47"/>
        <end position="65"/>
    </location>
</feature>
<evidence type="ECO:0000256" key="2">
    <source>
        <dbReference type="ARBA" id="ARBA00010790"/>
    </source>
</evidence>